<dbReference type="InterPro" id="IPR000917">
    <property type="entry name" value="Sulfatase_N"/>
</dbReference>
<dbReference type="InterPro" id="IPR017850">
    <property type="entry name" value="Alkaline_phosphatase_core_sf"/>
</dbReference>
<organism evidence="9 10">
    <name type="scientific">Sapientia aquatica</name>
    <dbReference type="NCBI Taxonomy" id="1549640"/>
    <lineage>
        <taxon>Bacteria</taxon>
        <taxon>Pseudomonadati</taxon>
        <taxon>Pseudomonadota</taxon>
        <taxon>Betaproteobacteria</taxon>
        <taxon>Burkholderiales</taxon>
        <taxon>Oxalobacteraceae</taxon>
        <taxon>Sapientia</taxon>
    </lineage>
</organism>
<dbReference type="OrthoDB" id="9786870at2"/>
<dbReference type="Gene3D" id="3.40.720.10">
    <property type="entry name" value="Alkaline Phosphatase, subunit A"/>
    <property type="match status" value="1"/>
</dbReference>
<evidence type="ECO:0000256" key="2">
    <source>
        <dbReference type="ARBA" id="ARBA00022475"/>
    </source>
</evidence>
<evidence type="ECO:0000256" key="1">
    <source>
        <dbReference type="ARBA" id="ARBA00004651"/>
    </source>
</evidence>
<name>A0A4R5VN02_9BURK</name>
<gene>
    <name evidence="9" type="ORF">E2I14_18665</name>
</gene>
<dbReference type="PANTHER" id="PTHR30443">
    <property type="entry name" value="INNER MEMBRANE PROTEIN"/>
    <property type="match status" value="1"/>
</dbReference>
<feature type="transmembrane region" description="Helical" evidence="7">
    <location>
        <begin position="111"/>
        <end position="130"/>
    </location>
</feature>
<feature type="transmembrane region" description="Helical" evidence="7">
    <location>
        <begin position="9"/>
        <end position="27"/>
    </location>
</feature>
<dbReference type="AlphaFoldDB" id="A0A4R5VN02"/>
<dbReference type="EMBL" id="SMYL01000021">
    <property type="protein sequence ID" value="TDK59623.1"/>
    <property type="molecule type" value="Genomic_DNA"/>
</dbReference>
<dbReference type="GO" id="GO:0009244">
    <property type="term" value="P:lipopolysaccharide core region biosynthetic process"/>
    <property type="evidence" value="ECO:0007669"/>
    <property type="project" value="TreeGrafter"/>
</dbReference>
<keyword evidence="2" id="KW-1003">Cell membrane</keyword>
<dbReference type="SUPFAM" id="SSF53649">
    <property type="entry name" value="Alkaline phosphatase-like"/>
    <property type="match status" value="1"/>
</dbReference>
<sequence length="583" mass="66155">MLGRPVEHANLIVALELFFWLLLWSLFKRPRNFHWLLLPVFLALPIEIYLQIFFMQGISPHHLGLIIETSPKEAVEFLGKKTLLLILIETAILGWWYFVNRAGKSILVWTHASRWLGLAICLFCIALFVYGEEFGYQQAQHSVLANAADDGNDDEASTTAPTPTRFHELTSALQGKVPSLPSWFETPVDKKIVARTWPFGFAVNVADFLYERHYLSVLAEKSSAFTFGATSDTTPKTIVVIIGESSRFDRWSLNGYGRDTTPLLKSEANLVALSDIISPVAATRLSVPVIVSRKPAMQSLKAGFSEKSFLSAFKEAGFKTYWISNQMSFGEFDTPVSVFAKEADVTEFLNLGGFTNSSSLDQVMLDPLERALKDASLKKLIVLHSIGNHWNYSHRHAPEFNRWTPSLTGETDPDYDDRAIKQQMNNSYDNSVLYTDWFLTQAIHKLKAQNIISALIYVSDHGQTLYDGACELAFHGHNTQYEFHIPAFLWYSNDYAEQFPDKVAQLKQHRHAKLSTENIFHSVLDVADVHYPSEQLERSIVSAKLTAHKRYVDSYGWTNYDDAHLQGDCHEVIDNHKPLPRDE</sequence>
<dbReference type="GO" id="GO:0016776">
    <property type="term" value="F:phosphotransferase activity, phosphate group as acceptor"/>
    <property type="evidence" value="ECO:0007669"/>
    <property type="project" value="TreeGrafter"/>
</dbReference>
<protein>
    <submittedName>
        <fullName evidence="9">Phosphoethanolamine transferase</fullName>
    </submittedName>
</protein>
<keyword evidence="6 7" id="KW-0472">Membrane</keyword>
<comment type="caution">
    <text evidence="9">The sequence shown here is derived from an EMBL/GenBank/DDBJ whole genome shotgun (WGS) entry which is preliminary data.</text>
</comment>
<evidence type="ECO:0000256" key="3">
    <source>
        <dbReference type="ARBA" id="ARBA00022679"/>
    </source>
</evidence>
<dbReference type="Proteomes" id="UP000294829">
    <property type="component" value="Unassembled WGS sequence"/>
</dbReference>
<dbReference type="InterPro" id="IPR040423">
    <property type="entry name" value="PEA_transferase"/>
</dbReference>
<evidence type="ECO:0000256" key="7">
    <source>
        <dbReference type="SAM" id="Phobius"/>
    </source>
</evidence>
<dbReference type="CDD" id="cd16017">
    <property type="entry name" value="LptA"/>
    <property type="match status" value="1"/>
</dbReference>
<dbReference type="InterPro" id="IPR058130">
    <property type="entry name" value="PEA_transf_C"/>
</dbReference>
<proteinExistence type="predicted"/>
<reference evidence="9 10" key="1">
    <citation type="submission" date="2019-03" db="EMBL/GenBank/DDBJ databases">
        <title>Sapientia aquatica gen. nov., sp. nov., isolated from a crater lake.</title>
        <authorList>
            <person name="Felfoldi T."/>
            <person name="Szabo A."/>
            <person name="Toth E."/>
            <person name="Schumann P."/>
            <person name="Keki Z."/>
            <person name="Marialigeti K."/>
            <person name="Mathe I."/>
        </authorList>
    </citation>
    <scope>NUCLEOTIDE SEQUENCE [LARGE SCALE GENOMIC DNA]</scope>
    <source>
        <strain evidence="9 10">SA-152</strain>
    </source>
</reference>
<keyword evidence="4 7" id="KW-0812">Transmembrane</keyword>
<feature type="domain" description="Sulfatase N-terminal" evidence="8">
    <location>
        <begin position="236"/>
        <end position="529"/>
    </location>
</feature>
<evidence type="ECO:0000313" key="9">
    <source>
        <dbReference type="EMBL" id="TDK59623.1"/>
    </source>
</evidence>
<evidence type="ECO:0000256" key="6">
    <source>
        <dbReference type="ARBA" id="ARBA00023136"/>
    </source>
</evidence>
<keyword evidence="10" id="KW-1185">Reference proteome</keyword>
<dbReference type="GO" id="GO:0005886">
    <property type="term" value="C:plasma membrane"/>
    <property type="evidence" value="ECO:0007669"/>
    <property type="project" value="UniProtKB-SubCell"/>
</dbReference>
<evidence type="ECO:0000259" key="8">
    <source>
        <dbReference type="Pfam" id="PF00884"/>
    </source>
</evidence>
<evidence type="ECO:0000256" key="5">
    <source>
        <dbReference type="ARBA" id="ARBA00022989"/>
    </source>
</evidence>
<dbReference type="PANTHER" id="PTHR30443:SF2">
    <property type="entry name" value="PHOSPHOETHANOLAMINE TRANSFERASE EPTC"/>
    <property type="match status" value="1"/>
</dbReference>
<dbReference type="Pfam" id="PF00884">
    <property type="entry name" value="Sulfatase"/>
    <property type="match status" value="1"/>
</dbReference>
<feature type="transmembrane region" description="Helical" evidence="7">
    <location>
        <begin position="33"/>
        <end position="54"/>
    </location>
</feature>
<feature type="transmembrane region" description="Helical" evidence="7">
    <location>
        <begin position="82"/>
        <end position="99"/>
    </location>
</feature>
<evidence type="ECO:0000313" key="10">
    <source>
        <dbReference type="Proteomes" id="UP000294829"/>
    </source>
</evidence>
<keyword evidence="3 9" id="KW-0808">Transferase</keyword>
<evidence type="ECO:0000256" key="4">
    <source>
        <dbReference type="ARBA" id="ARBA00022692"/>
    </source>
</evidence>
<keyword evidence="5 7" id="KW-1133">Transmembrane helix</keyword>
<comment type="subcellular location">
    <subcellularLocation>
        <location evidence="1">Cell membrane</location>
        <topology evidence="1">Multi-pass membrane protein</topology>
    </subcellularLocation>
</comment>
<accession>A0A4R5VN02</accession>